<dbReference type="Pfam" id="PF02625">
    <property type="entry name" value="XdhC_CoxI"/>
    <property type="match status" value="1"/>
</dbReference>
<dbReference type="Proteomes" id="UP000321746">
    <property type="component" value="Unassembled WGS sequence"/>
</dbReference>
<dbReference type="EMBL" id="BJYG01000036">
    <property type="protein sequence ID" value="GEN64233.1"/>
    <property type="molecule type" value="Genomic_DNA"/>
</dbReference>
<dbReference type="RefSeq" id="WP_146890304.1">
    <property type="nucleotide sequence ID" value="NZ_BJYG01000036.1"/>
</dbReference>
<proteinExistence type="predicted"/>
<dbReference type="AlphaFoldDB" id="A0A511XMQ4"/>
<keyword evidence="4" id="KW-1185">Reference proteome</keyword>
<reference evidence="3 4" key="1">
    <citation type="submission" date="2019-07" db="EMBL/GenBank/DDBJ databases">
        <title>Whole genome shotgun sequence of Acetobacter oeni NBRC 105207.</title>
        <authorList>
            <person name="Hosoyama A."/>
            <person name="Uohara A."/>
            <person name="Ohji S."/>
            <person name="Ichikawa N."/>
        </authorList>
    </citation>
    <scope>NUCLEOTIDE SEQUENCE [LARGE SCALE GENOMIC DNA]</scope>
    <source>
        <strain evidence="3 4">NBRC 105207</strain>
    </source>
</reference>
<accession>A0A511XMQ4</accession>
<dbReference type="InterPro" id="IPR027051">
    <property type="entry name" value="XdhC_Rossmann_dom"/>
</dbReference>
<feature type="domain" description="XdhC- CoxI" evidence="1">
    <location>
        <begin position="20"/>
        <end position="87"/>
    </location>
</feature>
<dbReference type="Pfam" id="PF13478">
    <property type="entry name" value="XdhC_C"/>
    <property type="match status" value="1"/>
</dbReference>
<dbReference type="PANTHER" id="PTHR30388:SF4">
    <property type="entry name" value="MOLYBDENUM COFACTOR INSERTION CHAPERONE PAOD"/>
    <property type="match status" value="1"/>
</dbReference>
<dbReference type="Gene3D" id="3.40.50.720">
    <property type="entry name" value="NAD(P)-binding Rossmann-like Domain"/>
    <property type="match status" value="1"/>
</dbReference>
<evidence type="ECO:0000259" key="2">
    <source>
        <dbReference type="Pfam" id="PF13478"/>
    </source>
</evidence>
<gene>
    <name evidence="3" type="ORF">AOE01nite_24570</name>
</gene>
<evidence type="ECO:0000313" key="4">
    <source>
        <dbReference type="Proteomes" id="UP000321746"/>
    </source>
</evidence>
<dbReference type="PANTHER" id="PTHR30388">
    <property type="entry name" value="ALDEHYDE OXIDOREDUCTASE MOLYBDENUM COFACTOR ASSEMBLY PROTEIN"/>
    <property type="match status" value="1"/>
</dbReference>
<sequence length="382" mass="40088">MPEKSTARLLAESFHYARQWIAKGQGVAIATVVGTSGSSPRPPGSTMVIGSDGRVEGSVSGGCVEADVIHAGRDIIDGAPPALLNYGGAEANRWGVQLACGGSLAIFVEAVHSLSSPAGTFSADLLDRVVRGMDERRALALLRTLDGAGHAVVADGLMVPESDRVPPEIVSGAGGPESDRCFRLEDGTGQIWFWQGICPPVRLIVIGAVHIAQTLTAMGAAMGFETIVIDPRGGLATPERFRDAELMVEWPDEALAELQIDTRTAIVTLTHDAKLDDPALGVAVRSPAFYIGALGSRRTHAARLRRLQGEGVEEQLLKKIRGPVGLPVGAVGAQEIAVSILADIIAVRRGAPLAVREDWWSPARTSALTDESCVAGSEGEFS</sequence>
<comment type="caution">
    <text evidence="3">The sequence shown here is derived from an EMBL/GenBank/DDBJ whole genome shotgun (WGS) entry which is preliminary data.</text>
</comment>
<evidence type="ECO:0000313" key="3">
    <source>
        <dbReference type="EMBL" id="GEN64233.1"/>
    </source>
</evidence>
<dbReference type="InterPro" id="IPR052698">
    <property type="entry name" value="MoCofactor_Util/Proc"/>
</dbReference>
<name>A0A511XMQ4_9PROT</name>
<dbReference type="InterPro" id="IPR003777">
    <property type="entry name" value="XdhC_CoxI"/>
</dbReference>
<evidence type="ECO:0000259" key="1">
    <source>
        <dbReference type="Pfam" id="PF02625"/>
    </source>
</evidence>
<organism evidence="3 4">
    <name type="scientific">Acetobacter oeni</name>
    <dbReference type="NCBI Taxonomy" id="304077"/>
    <lineage>
        <taxon>Bacteria</taxon>
        <taxon>Pseudomonadati</taxon>
        <taxon>Pseudomonadota</taxon>
        <taxon>Alphaproteobacteria</taxon>
        <taxon>Acetobacterales</taxon>
        <taxon>Acetobacteraceae</taxon>
        <taxon>Acetobacter</taxon>
    </lineage>
</organism>
<protein>
    <submittedName>
        <fullName evidence="3">XdhC/CoxI family protein</fullName>
    </submittedName>
</protein>
<dbReference type="OrthoDB" id="9815497at2"/>
<feature type="domain" description="XdhC Rossmann" evidence="2">
    <location>
        <begin position="203"/>
        <end position="344"/>
    </location>
</feature>